<protein>
    <submittedName>
        <fullName evidence="1">Uncharacterized protein</fullName>
    </submittedName>
</protein>
<organism evidence="1 2">
    <name type="scientific">Couchioplanes caeruleus subsp. caeruleus</name>
    <dbReference type="NCBI Taxonomy" id="56427"/>
    <lineage>
        <taxon>Bacteria</taxon>
        <taxon>Bacillati</taxon>
        <taxon>Actinomycetota</taxon>
        <taxon>Actinomycetes</taxon>
        <taxon>Micromonosporales</taxon>
        <taxon>Micromonosporaceae</taxon>
        <taxon>Couchioplanes</taxon>
    </lineage>
</organism>
<dbReference type="EMBL" id="MEIA01000177">
    <property type="protein sequence ID" value="OJF13057.1"/>
    <property type="molecule type" value="Genomic_DNA"/>
</dbReference>
<name>A0A1K0FJQ2_9ACTN</name>
<dbReference type="AlphaFoldDB" id="A0A1K0FJQ2"/>
<comment type="caution">
    <text evidence="1">The sequence shown here is derived from an EMBL/GenBank/DDBJ whole genome shotgun (WGS) entry which is preliminary data.</text>
</comment>
<proteinExistence type="predicted"/>
<evidence type="ECO:0000313" key="1">
    <source>
        <dbReference type="EMBL" id="OJF13057.1"/>
    </source>
</evidence>
<gene>
    <name evidence="1" type="ORF">BG844_17275</name>
</gene>
<reference evidence="1 2" key="1">
    <citation type="submission" date="2016-09" db="EMBL/GenBank/DDBJ databases">
        <title>Couchioplanes caeruleus draft genome sequence.</title>
        <authorList>
            <person name="Sheehan J."/>
            <person name="Caffrey P."/>
        </authorList>
    </citation>
    <scope>NUCLEOTIDE SEQUENCE [LARGE SCALE GENOMIC DNA]</scope>
    <source>
        <strain evidence="1 2">DSM 43634</strain>
    </source>
</reference>
<sequence length="89" mass="9624">MTDGGPALHPGDVVLVGRAASVQFTGRSGFAFRIIAVDGRPTYAGWVWLDGYQLDRRGQAVARRRIFVLVAGLRRVGTPGTSLRTDRPS</sequence>
<dbReference type="Proteomes" id="UP000182486">
    <property type="component" value="Unassembled WGS sequence"/>
</dbReference>
<dbReference type="RefSeq" id="WP_071806363.1">
    <property type="nucleotide sequence ID" value="NZ_MEIA01000177.1"/>
</dbReference>
<accession>A0A1K0FJQ2</accession>
<evidence type="ECO:0000313" key="2">
    <source>
        <dbReference type="Proteomes" id="UP000182486"/>
    </source>
</evidence>
<keyword evidence="2" id="KW-1185">Reference proteome</keyword>